<dbReference type="InterPro" id="IPR050361">
    <property type="entry name" value="MPP/UQCRC_Complex"/>
</dbReference>
<sequence length="88" mass="10068">MDRLIQLLAETVLRAKITAEEVEMAERSIRFELQALERSPPVEPILMELVHAAAFRGNSTLGLPRYCPQENLGVINRDHIINFLATYY</sequence>
<evidence type="ECO:0000313" key="3">
    <source>
        <dbReference type="EMBL" id="VDP93975.1"/>
    </source>
</evidence>
<dbReference type="EMBL" id="UZAN01065484">
    <property type="protein sequence ID" value="VDP93975.1"/>
    <property type="molecule type" value="Genomic_DNA"/>
</dbReference>
<reference evidence="5" key="1">
    <citation type="submission" date="2016-06" db="UniProtKB">
        <authorList>
            <consortium name="WormBaseParasite"/>
        </authorList>
    </citation>
    <scope>IDENTIFICATION</scope>
</reference>
<dbReference type="OrthoDB" id="277191at2759"/>
<dbReference type="Pfam" id="PF00675">
    <property type="entry name" value="Peptidase_M16"/>
    <property type="match status" value="1"/>
</dbReference>
<accession>A0A183BBW8</accession>
<comment type="similarity">
    <text evidence="1">Belongs to the peptidase M16 family.</text>
</comment>
<name>A0A183BBW8_9TREM</name>
<dbReference type="Proteomes" id="UP000272942">
    <property type="component" value="Unassembled WGS sequence"/>
</dbReference>
<dbReference type="GO" id="GO:0005739">
    <property type="term" value="C:mitochondrion"/>
    <property type="evidence" value="ECO:0007669"/>
    <property type="project" value="TreeGrafter"/>
</dbReference>
<dbReference type="Gene3D" id="3.30.830.10">
    <property type="entry name" value="Metalloenzyme, LuxS/M16 peptidase-like"/>
    <property type="match status" value="1"/>
</dbReference>
<dbReference type="GO" id="GO:0046872">
    <property type="term" value="F:metal ion binding"/>
    <property type="evidence" value="ECO:0007669"/>
    <property type="project" value="InterPro"/>
</dbReference>
<dbReference type="InterPro" id="IPR011765">
    <property type="entry name" value="Pept_M16_N"/>
</dbReference>
<reference evidence="3 4" key="2">
    <citation type="submission" date="2018-11" db="EMBL/GenBank/DDBJ databases">
        <authorList>
            <consortium name="Pathogen Informatics"/>
        </authorList>
    </citation>
    <scope>NUCLEOTIDE SEQUENCE [LARGE SCALE GENOMIC DNA]</scope>
    <source>
        <strain evidence="3 4">Egypt</strain>
    </source>
</reference>
<organism evidence="5">
    <name type="scientific">Echinostoma caproni</name>
    <dbReference type="NCBI Taxonomy" id="27848"/>
    <lineage>
        <taxon>Eukaryota</taxon>
        <taxon>Metazoa</taxon>
        <taxon>Spiralia</taxon>
        <taxon>Lophotrochozoa</taxon>
        <taxon>Platyhelminthes</taxon>
        <taxon>Trematoda</taxon>
        <taxon>Digenea</taxon>
        <taxon>Plagiorchiida</taxon>
        <taxon>Echinostomata</taxon>
        <taxon>Echinostomatoidea</taxon>
        <taxon>Echinostomatidae</taxon>
        <taxon>Echinostoma</taxon>
    </lineage>
</organism>
<proteinExistence type="inferred from homology"/>
<evidence type="ECO:0000256" key="1">
    <source>
        <dbReference type="ARBA" id="ARBA00007261"/>
    </source>
</evidence>
<dbReference type="SUPFAM" id="SSF63411">
    <property type="entry name" value="LuxS/MPP-like metallohydrolase"/>
    <property type="match status" value="1"/>
</dbReference>
<dbReference type="PANTHER" id="PTHR11851:SF49">
    <property type="entry name" value="MITOCHONDRIAL-PROCESSING PEPTIDASE SUBUNIT ALPHA"/>
    <property type="match status" value="1"/>
</dbReference>
<feature type="domain" description="Peptidase M16 N-terminal" evidence="2">
    <location>
        <begin position="2"/>
        <end position="68"/>
    </location>
</feature>
<dbReference type="AlphaFoldDB" id="A0A183BBW8"/>
<evidence type="ECO:0000259" key="2">
    <source>
        <dbReference type="Pfam" id="PF00675"/>
    </source>
</evidence>
<gene>
    <name evidence="3" type="ORF">ECPE_LOCUS16703</name>
</gene>
<dbReference type="WBParaSite" id="ECPE_0001674601-mRNA-1">
    <property type="protein sequence ID" value="ECPE_0001674601-mRNA-1"/>
    <property type="gene ID" value="ECPE_0001674601"/>
</dbReference>
<dbReference type="GO" id="GO:0006627">
    <property type="term" value="P:protein processing involved in protein targeting to mitochondrion"/>
    <property type="evidence" value="ECO:0007669"/>
    <property type="project" value="TreeGrafter"/>
</dbReference>
<dbReference type="PANTHER" id="PTHR11851">
    <property type="entry name" value="METALLOPROTEASE"/>
    <property type="match status" value="1"/>
</dbReference>
<protein>
    <submittedName>
        <fullName evidence="5">Peptidase_M16 domain-containing protein</fullName>
    </submittedName>
</protein>
<dbReference type="InterPro" id="IPR011249">
    <property type="entry name" value="Metalloenz_LuxS/M16"/>
</dbReference>
<evidence type="ECO:0000313" key="5">
    <source>
        <dbReference type="WBParaSite" id="ECPE_0001674601-mRNA-1"/>
    </source>
</evidence>
<evidence type="ECO:0000313" key="4">
    <source>
        <dbReference type="Proteomes" id="UP000272942"/>
    </source>
</evidence>
<keyword evidence="4" id="KW-1185">Reference proteome</keyword>